<proteinExistence type="predicted"/>
<dbReference type="Proteomes" id="UP001055879">
    <property type="component" value="Linkage Group LG10"/>
</dbReference>
<name>A0ACB8ZHP3_ARCLA</name>
<keyword evidence="2" id="KW-1185">Reference proteome</keyword>
<reference evidence="2" key="1">
    <citation type="journal article" date="2022" name="Mol. Ecol. Resour.">
        <title>The genomes of chicory, endive, great burdock and yacon provide insights into Asteraceae palaeo-polyploidization history and plant inulin production.</title>
        <authorList>
            <person name="Fan W."/>
            <person name="Wang S."/>
            <person name="Wang H."/>
            <person name="Wang A."/>
            <person name="Jiang F."/>
            <person name="Liu H."/>
            <person name="Zhao H."/>
            <person name="Xu D."/>
            <person name="Zhang Y."/>
        </authorList>
    </citation>
    <scope>NUCLEOTIDE SEQUENCE [LARGE SCALE GENOMIC DNA]</scope>
    <source>
        <strain evidence="2">cv. Niubang</strain>
    </source>
</reference>
<comment type="caution">
    <text evidence="1">The sequence shown here is derived from an EMBL/GenBank/DDBJ whole genome shotgun (WGS) entry which is preliminary data.</text>
</comment>
<accession>A0ACB8ZHP3</accession>
<evidence type="ECO:0000313" key="2">
    <source>
        <dbReference type="Proteomes" id="UP001055879"/>
    </source>
</evidence>
<gene>
    <name evidence="1" type="ORF">L6452_30076</name>
</gene>
<dbReference type="EMBL" id="CM042056">
    <property type="protein sequence ID" value="KAI3697219.1"/>
    <property type="molecule type" value="Genomic_DNA"/>
</dbReference>
<evidence type="ECO:0000313" key="1">
    <source>
        <dbReference type="EMBL" id="KAI3697219.1"/>
    </source>
</evidence>
<protein>
    <submittedName>
        <fullName evidence="1">Uncharacterized protein</fullName>
    </submittedName>
</protein>
<sequence>MATRALAAPGFEPWVNWLTEREDESQWRLLMVLIFSQWTKILDIMHYYFSEKGMEVYRIDGNVKLEERRRQKEWRDEGTSSKRKLVVFVIQTNELVMMG</sequence>
<reference evidence="1 2" key="2">
    <citation type="journal article" date="2022" name="Mol. Ecol. Resour.">
        <title>The genomes of chicory, endive, great burdock and yacon provide insights into Asteraceae paleo-polyploidization history and plant inulin production.</title>
        <authorList>
            <person name="Fan W."/>
            <person name="Wang S."/>
            <person name="Wang H."/>
            <person name="Wang A."/>
            <person name="Jiang F."/>
            <person name="Liu H."/>
            <person name="Zhao H."/>
            <person name="Xu D."/>
            <person name="Zhang Y."/>
        </authorList>
    </citation>
    <scope>NUCLEOTIDE SEQUENCE [LARGE SCALE GENOMIC DNA]</scope>
    <source>
        <strain evidence="2">cv. Niubang</strain>
        <tissue evidence="1">Leaf</tissue>
    </source>
</reference>
<organism evidence="1 2">
    <name type="scientific">Arctium lappa</name>
    <name type="common">Greater burdock</name>
    <name type="synonym">Lappa major</name>
    <dbReference type="NCBI Taxonomy" id="4217"/>
    <lineage>
        <taxon>Eukaryota</taxon>
        <taxon>Viridiplantae</taxon>
        <taxon>Streptophyta</taxon>
        <taxon>Embryophyta</taxon>
        <taxon>Tracheophyta</taxon>
        <taxon>Spermatophyta</taxon>
        <taxon>Magnoliopsida</taxon>
        <taxon>eudicotyledons</taxon>
        <taxon>Gunneridae</taxon>
        <taxon>Pentapetalae</taxon>
        <taxon>asterids</taxon>
        <taxon>campanulids</taxon>
        <taxon>Asterales</taxon>
        <taxon>Asteraceae</taxon>
        <taxon>Carduoideae</taxon>
        <taxon>Cardueae</taxon>
        <taxon>Arctiinae</taxon>
        <taxon>Arctium</taxon>
    </lineage>
</organism>